<accession>J3CB86</accession>
<protein>
    <submittedName>
        <fullName evidence="1">Uncharacterized protein</fullName>
    </submittedName>
</protein>
<name>J3CB86_9FLAO</name>
<dbReference type="AlphaFoldDB" id="J3CB86"/>
<dbReference type="OrthoDB" id="1308160at2"/>
<reference evidence="1 2" key="1">
    <citation type="journal article" date="2012" name="J. Bacteriol.">
        <title>Twenty-one genome sequences from Pseudomonas species and 19 genome sequences from diverse bacteria isolated from the rhizosphere and endosphere of Populus deltoides.</title>
        <authorList>
            <person name="Brown S.D."/>
            <person name="Utturkar S.M."/>
            <person name="Klingeman D.M."/>
            <person name="Johnson C.M."/>
            <person name="Martin S.L."/>
            <person name="Land M.L."/>
            <person name="Lu T.Y."/>
            <person name="Schadt C.W."/>
            <person name="Doktycz M.J."/>
            <person name="Pelletier D.A."/>
        </authorList>
    </citation>
    <scope>NUCLEOTIDE SEQUENCE [LARGE SCALE GENOMIC DNA]</scope>
    <source>
        <strain evidence="1 2">CF314</strain>
    </source>
</reference>
<dbReference type="EMBL" id="AKJY01000109">
    <property type="protein sequence ID" value="EJL68059.1"/>
    <property type="molecule type" value="Genomic_DNA"/>
</dbReference>
<gene>
    <name evidence="1" type="ORF">PMI13_03931</name>
</gene>
<proteinExistence type="predicted"/>
<evidence type="ECO:0000313" key="1">
    <source>
        <dbReference type="EMBL" id="EJL68059.1"/>
    </source>
</evidence>
<dbReference type="RefSeq" id="WP_007846886.1">
    <property type="nucleotide sequence ID" value="NZ_AKJY01000109.1"/>
</dbReference>
<keyword evidence="2" id="KW-1185">Reference proteome</keyword>
<dbReference type="PATRIC" id="fig|1144316.3.peg.3937"/>
<sequence length="188" mass="21655">MEKIQKEFFSASLQEAHKMNNKDFTRNRKQSFVNTLLLMINFLTKSLSLEIENFVHYLKREISTAVPFTKSAFVQCRKKISPDVFRHLSGLLVNEFYTDNSEVELLEGFRILAIDGSRISLPITQELEKHYGKTSNQSDTYIIQAKVSVLYDVLNNFVLDGVLSNVSIGKREMTLEHLHHCKIGDLII</sequence>
<comment type="caution">
    <text evidence="1">The sequence shown here is derived from an EMBL/GenBank/DDBJ whole genome shotgun (WGS) entry which is preliminary data.</text>
</comment>
<organism evidence="1 2">
    <name type="scientific">Chryseobacterium populi</name>
    <dbReference type="NCBI Taxonomy" id="1144316"/>
    <lineage>
        <taxon>Bacteria</taxon>
        <taxon>Pseudomonadati</taxon>
        <taxon>Bacteroidota</taxon>
        <taxon>Flavobacteriia</taxon>
        <taxon>Flavobacteriales</taxon>
        <taxon>Weeksellaceae</taxon>
        <taxon>Chryseobacterium group</taxon>
        <taxon>Chryseobacterium</taxon>
    </lineage>
</organism>
<evidence type="ECO:0000313" key="2">
    <source>
        <dbReference type="Proteomes" id="UP000007509"/>
    </source>
</evidence>
<dbReference type="Proteomes" id="UP000007509">
    <property type="component" value="Unassembled WGS sequence"/>
</dbReference>